<sequence>MNDRSNMSSFPVRNPRTGETDYLMPEFSSEDVAVLAKQLRAGQKLWAARSLEQRMAALKRLAEQIAAGKDELVQAVATDTGRWAESVLEVDSTIGTIQRWLRDAPSLLAPRAPLSSATPGIMVEQNLRPYPLAGIISPWNFPLLLSMIDAYPALLVGCAVMIKPSEVTPRFVPVIQRAIAEVPELASVIGFATGRGATGEAVVRQADMVCFTGSVRTGKRVGALAAECFIPCHLELGGKDAAIVCADADLDRAAKSLAWTSMVNAGQSCMSLERAYVDQHVFDEFVERLVREVSALKLNYPNIRQGQIGPVISEAQVSILKEHLADAKAKGARILTGGNVIQMGGGYWCEPTILVNTTPDMKVVSEETFGPMLPVIPFDTEEQAIELANDSIYGLSGCVFSADLDRAHRIAERLDAGGISINDAMLTGLAQEAIKQSFKSSGLGGSRMGTASLSRFYRNQAILVNQASSSVWCFLVGENENGNV</sequence>
<dbReference type="GO" id="GO:0016620">
    <property type="term" value="F:oxidoreductase activity, acting on the aldehyde or oxo group of donors, NAD or NADP as acceptor"/>
    <property type="evidence" value="ECO:0007669"/>
    <property type="project" value="InterPro"/>
</dbReference>
<organism evidence="5 6">
    <name type="scientific">Denitratisoma oestradiolicum</name>
    <dbReference type="NCBI Taxonomy" id="311182"/>
    <lineage>
        <taxon>Bacteria</taxon>
        <taxon>Pseudomonadati</taxon>
        <taxon>Pseudomonadota</taxon>
        <taxon>Betaproteobacteria</taxon>
        <taxon>Nitrosomonadales</taxon>
        <taxon>Sterolibacteriaceae</taxon>
        <taxon>Denitratisoma</taxon>
    </lineage>
</organism>
<proteinExistence type="inferred from homology"/>
<dbReference type="CDD" id="cd07099">
    <property type="entry name" value="ALDH_DDALDH"/>
    <property type="match status" value="1"/>
</dbReference>
<dbReference type="InterPro" id="IPR015590">
    <property type="entry name" value="Aldehyde_DH_dom"/>
</dbReference>
<dbReference type="Gene3D" id="3.40.605.10">
    <property type="entry name" value="Aldehyde Dehydrogenase, Chain A, domain 1"/>
    <property type="match status" value="1"/>
</dbReference>
<evidence type="ECO:0000259" key="4">
    <source>
        <dbReference type="Pfam" id="PF00171"/>
    </source>
</evidence>
<dbReference type="InterPro" id="IPR016161">
    <property type="entry name" value="Ald_DH/histidinol_DH"/>
</dbReference>
<dbReference type="OrthoDB" id="6187633at2"/>
<accession>A0A6S6YAF8</accession>
<dbReference type="Gene3D" id="3.40.309.10">
    <property type="entry name" value="Aldehyde Dehydrogenase, Chain A, domain 2"/>
    <property type="match status" value="1"/>
</dbReference>
<gene>
    <name evidence="5" type="ORF">DENOEST_2427</name>
</gene>
<dbReference type="KEGG" id="doe:DENOEST_2427"/>
<keyword evidence="6" id="KW-1185">Reference proteome</keyword>
<evidence type="ECO:0000313" key="6">
    <source>
        <dbReference type="Proteomes" id="UP000515733"/>
    </source>
</evidence>
<dbReference type="EMBL" id="LR778301">
    <property type="protein sequence ID" value="CAB1369592.1"/>
    <property type="molecule type" value="Genomic_DNA"/>
</dbReference>
<evidence type="ECO:0000256" key="3">
    <source>
        <dbReference type="RuleBase" id="RU003345"/>
    </source>
</evidence>
<dbReference type="InterPro" id="IPR016163">
    <property type="entry name" value="Ald_DH_C"/>
</dbReference>
<dbReference type="Pfam" id="PF00171">
    <property type="entry name" value="Aldedh"/>
    <property type="match status" value="1"/>
</dbReference>
<evidence type="ECO:0000256" key="2">
    <source>
        <dbReference type="ARBA" id="ARBA00023002"/>
    </source>
</evidence>
<evidence type="ECO:0000256" key="1">
    <source>
        <dbReference type="ARBA" id="ARBA00009986"/>
    </source>
</evidence>
<dbReference type="Proteomes" id="UP000515733">
    <property type="component" value="Chromosome"/>
</dbReference>
<dbReference type="FunFam" id="3.40.309.10:FF:000009">
    <property type="entry name" value="Aldehyde dehydrogenase A"/>
    <property type="match status" value="1"/>
</dbReference>
<keyword evidence="2 3" id="KW-0560">Oxidoreductase</keyword>
<reference evidence="5 6" key="1">
    <citation type="submission" date="2020-03" db="EMBL/GenBank/DDBJ databases">
        <authorList>
            <consortium name="Genoscope - CEA"/>
            <person name="William W."/>
        </authorList>
    </citation>
    <scope>NUCLEOTIDE SEQUENCE [LARGE SCALE GENOMIC DNA]</scope>
    <source>
        <strain evidence="6">DSM 16959</strain>
    </source>
</reference>
<evidence type="ECO:0000313" key="5">
    <source>
        <dbReference type="EMBL" id="CAB1369592.1"/>
    </source>
</evidence>
<dbReference type="InterPro" id="IPR016162">
    <property type="entry name" value="Ald_DH_N"/>
</dbReference>
<feature type="domain" description="Aldehyde dehydrogenase" evidence="4">
    <location>
        <begin position="8"/>
        <end position="460"/>
    </location>
</feature>
<dbReference type="InterPro" id="IPR029510">
    <property type="entry name" value="Ald_DH_CS_GLU"/>
</dbReference>
<dbReference type="RefSeq" id="WP_145771986.1">
    <property type="nucleotide sequence ID" value="NZ_LR778301.1"/>
</dbReference>
<name>A0A6S6YAF8_9PROT</name>
<dbReference type="SUPFAM" id="SSF53720">
    <property type="entry name" value="ALDH-like"/>
    <property type="match status" value="1"/>
</dbReference>
<dbReference type="PANTHER" id="PTHR11699">
    <property type="entry name" value="ALDEHYDE DEHYDROGENASE-RELATED"/>
    <property type="match status" value="1"/>
</dbReference>
<protein>
    <submittedName>
        <fullName evidence="5">Aldehyde dehydrogenase</fullName>
    </submittedName>
</protein>
<comment type="similarity">
    <text evidence="1 3">Belongs to the aldehyde dehydrogenase family.</text>
</comment>
<dbReference type="AlphaFoldDB" id="A0A6S6YAF8"/>
<dbReference type="PROSITE" id="PS00687">
    <property type="entry name" value="ALDEHYDE_DEHYDR_GLU"/>
    <property type="match status" value="1"/>
</dbReference>